<evidence type="ECO:0000313" key="1">
    <source>
        <dbReference type="EMBL" id="JAD64467.1"/>
    </source>
</evidence>
<organism evidence="1">
    <name type="scientific">Arundo donax</name>
    <name type="common">Giant reed</name>
    <name type="synonym">Donax arundinaceus</name>
    <dbReference type="NCBI Taxonomy" id="35708"/>
    <lineage>
        <taxon>Eukaryota</taxon>
        <taxon>Viridiplantae</taxon>
        <taxon>Streptophyta</taxon>
        <taxon>Embryophyta</taxon>
        <taxon>Tracheophyta</taxon>
        <taxon>Spermatophyta</taxon>
        <taxon>Magnoliopsida</taxon>
        <taxon>Liliopsida</taxon>
        <taxon>Poales</taxon>
        <taxon>Poaceae</taxon>
        <taxon>PACMAD clade</taxon>
        <taxon>Arundinoideae</taxon>
        <taxon>Arundineae</taxon>
        <taxon>Arundo</taxon>
    </lineage>
</organism>
<proteinExistence type="predicted"/>
<name>A0A0A9BYX5_ARUDO</name>
<reference evidence="1" key="1">
    <citation type="submission" date="2014-09" db="EMBL/GenBank/DDBJ databases">
        <authorList>
            <person name="Magalhaes I.L.F."/>
            <person name="Oliveira U."/>
            <person name="Santos F.R."/>
            <person name="Vidigal T.H.D.A."/>
            <person name="Brescovit A.D."/>
            <person name="Santos A.J."/>
        </authorList>
    </citation>
    <scope>NUCLEOTIDE SEQUENCE</scope>
    <source>
        <tissue evidence="1">Shoot tissue taken approximately 20 cm above the soil surface</tissue>
    </source>
</reference>
<accession>A0A0A9BYX5</accession>
<sequence length="11" mass="1429">MCEYFQNRPKL</sequence>
<reference evidence="1" key="2">
    <citation type="journal article" date="2015" name="Data Brief">
        <title>Shoot transcriptome of the giant reed, Arundo donax.</title>
        <authorList>
            <person name="Barrero R.A."/>
            <person name="Guerrero F.D."/>
            <person name="Moolhuijzen P."/>
            <person name="Goolsby J.A."/>
            <person name="Tidwell J."/>
            <person name="Bellgard S.E."/>
            <person name="Bellgard M.I."/>
        </authorList>
    </citation>
    <scope>NUCLEOTIDE SEQUENCE</scope>
    <source>
        <tissue evidence="1">Shoot tissue taken approximately 20 cm above the soil surface</tissue>
    </source>
</reference>
<protein>
    <submittedName>
        <fullName evidence="1">Uncharacterized protein</fullName>
    </submittedName>
</protein>
<dbReference type="EMBL" id="GBRH01233428">
    <property type="protein sequence ID" value="JAD64467.1"/>
    <property type="molecule type" value="Transcribed_RNA"/>
</dbReference>